<proteinExistence type="predicted"/>
<feature type="compositionally biased region" description="Basic residues" evidence="2">
    <location>
        <begin position="688"/>
        <end position="703"/>
    </location>
</feature>
<evidence type="ECO:0000256" key="1">
    <source>
        <dbReference type="SAM" id="Coils"/>
    </source>
</evidence>
<feature type="region of interest" description="Disordered" evidence="2">
    <location>
        <begin position="823"/>
        <end position="842"/>
    </location>
</feature>
<dbReference type="InParanoid" id="C4M266"/>
<sequence length="886" mass="104320">MNEQASFKVTDPFQIVLLENEPILDEIEEELTIEKGIIKYEEKERIITSKDGRIIKHCQNVLNQITQKYNYYIFKVKIKPQFNEELVNIHLNSLTRSIGIYKELKFNKLDLPVENEIYEYVVYTNPQTNKNEIELFIKTLIKINVFNAYYDLVELPELFKSNFIEICNILKTNSLTSIPFKLDINSSPQIFGFEHCFKQLIQFIENIQKSQFTTLKIKVKNHLTFFHKAFYEEKFTTLTTQANWDIIKLQYKILFKEVKPGLFDCFVKAPNNVIKIVISQITEFFNNIVLIPVINNVKKSDEKDLLLFSRTHDTPYNSLYFISHGKVNQMIAVINLCKDFHSVNMMTYKEELTNFIFEKYITSLPQNEDLEFEELDIPELVKSPTNIISQSKNITSLIDENLNQRTNDSTNQSGDCTFEIENNLESQPQNEIINIPNERYSLSFQQDNSIYQEHYDENTESNYYEDNYFDQTSYNEQLNQETFSHDNQQCEPPPLPPKPKRLQKEEHPIQESTNVNSLQEKETQESFYTLETNEKITDQTHIISQEELQSITLSSPCVEDKQTYYNVPSDSCEKQNEINQQHLCDQIPQQEDSEPYKEYTVSQIPEEKYQEELIERSQDNDPISEHVNQSKVENNTDKINQEQVTISVLGDELQEIENNTNNVTNEQQRYDHFIEQENEDEIQIVRQVSRRPTRSSKNRKPATKKLFEQLKEMKIEAIKEELKDNEELKEELKDSEVKDTTQEESNKKEISSLESNQIDSKLAEEENQNNKEPKSTDQQNECQVEEKTIKTSNDQLTKNQIDKKHSNVNQMLLEDLQKTLHTTKKENKPSINSTNCTNENTTNQSFLPILQIKLKKTSPIEKQELPIQEEETEFQKIMKKRREQSN</sequence>
<evidence type="ECO:0000313" key="4">
    <source>
        <dbReference type="Proteomes" id="UP000001926"/>
    </source>
</evidence>
<evidence type="ECO:0000313" key="3">
    <source>
        <dbReference type="EMBL" id="EAL47113.1"/>
    </source>
</evidence>
<feature type="compositionally biased region" description="Basic and acidic residues" evidence="2">
    <location>
        <begin position="761"/>
        <end position="775"/>
    </location>
</feature>
<dbReference type="RefSeq" id="XP_652500.1">
    <property type="nucleotide sequence ID" value="XM_647408.1"/>
</dbReference>
<dbReference type="VEuPathDB" id="AmoebaDB:EHI5A_153370"/>
<dbReference type="OMA" id="HDTPYNA"/>
<dbReference type="VEuPathDB" id="AmoebaDB:EHI8A_133150"/>
<feature type="coiled-coil region" evidence="1">
    <location>
        <begin position="639"/>
        <end position="666"/>
    </location>
</feature>
<evidence type="ECO:0000256" key="2">
    <source>
        <dbReference type="SAM" id="MobiDB-lite"/>
    </source>
</evidence>
<dbReference type="AlphaFoldDB" id="C4M266"/>
<organism evidence="3 4">
    <name type="scientific">Entamoeba histolytica (strain ATCC 30459 / HM-1:IMSS / ABRM)</name>
    <dbReference type="NCBI Taxonomy" id="294381"/>
    <lineage>
        <taxon>Eukaryota</taxon>
        <taxon>Amoebozoa</taxon>
        <taxon>Evosea</taxon>
        <taxon>Archamoebae</taxon>
        <taxon>Mastigamoebida</taxon>
        <taxon>Entamoebidae</taxon>
        <taxon>Entamoeba</taxon>
    </lineage>
</organism>
<keyword evidence="1" id="KW-0175">Coiled coil</keyword>
<feature type="compositionally biased region" description="Low complexity" evidence="2">
    <location>
        <begin position="832"/>
        <end position="842"/>
    </location>
</feature>
<reference evidence="3" key="2">
    <citation type="submission" date="2007-03" db="EMBL/GenBank/DDBJ databases">
        <authorList>
            <person name="Lorenzi H."/>
            <person name="Amedeo P."/>
            <person name="Inman J."/>
            <person name="Schobel S."/>
            <person name="Caler E."/>
        </authorList>
    </citation>
    <scope>GENOME REANNOTATION</scope>
    <source>
        <strain evidence="3">HM-1:IMSS</strain>
    </source>
</reference>
<gene>
    <name evidence="3" type="ORF">EHI_174190</name>
</gene>
<dbReference type="OrthoDB" id="29869at2759"/>
<protein>
    <submittedName>
        <fullName evidence="3">Uncharacterized protein</fullName>
    </submittedName>
</protein>
<dbReference type="VEuPathDB" id="AmoebaDB:EHI_174190"/>
<feature type="region of interest" description="Disordered" evidence="2">
    <location>
        <begin position="684"/>
        <end position="705"/>
    </location>
</feature>
<keyword evidence="4" id="KW-1185">Reference proteome</keyword>
<dbReference type="GeneID" id="3406808"/>
<dbReference type="VEuPathDB" id="AmoebaDB:KM1_197850"/>
<dbReference type="KEGG" id="ehi:EHI_174190"/>
<name>C4M266_ENTH1</name>
<dbReference type="EMBL" id="DS571220">
    <property type="protein sequence ID" value="EAL47113.1"/>
    <property type="molecule type" value="Genomic_DNA"/>
</dbReference>
<dbReference type="HOGENOM" id="CLU_325553_0_0_1"/>
<feature type="compositionally biased region" description="Basic and acidic residues" evidence="2">
    <location>
        <begin position="726"/>
        <end position="751"/>
    </location>
</feature>
<dbReference type="Proteomes" id="UP000001926">
    <property type="component" value="Partially assembled WGS sequence"/>
</dbReference>
<feature type="region of interest" description="Disordered" evidence="2">
    <location>
        <begin position="726"/>
        <end position="782"/>
    </location>
</feature>
<accession>C4M266</accession>
<feature type="region of interest" description="Disordered" evidence="2">
    <location>
        <begin position="482"/>
        <end position="502"/>
    </location>
</feature>
<reference evidence="3" key="1">
    <citation type="journal article" date="2005" name="Nature">
        <title>The genome of the protist parasite Entamoeba histolytica.</title>
        <authorList>
            <person name="Loftus B."/>
            <person name="Anderson I."/>
            <person name="Davies R."/>
            <person name="Alsmark U.C."/>
            <person name="Samuelson J."/>
            <person name="Amedeo P."/>
            <person name="Roncaglia P."/>
            <person name="Berriman M."/>
            <person name="Hirt R.P."/>
            <person name="Mann B.J."/>
            <person name="Nozaki T."/>
            <person name="Suh B."/>
            <person name="Pop M."/>
            <person name="Duchene M."/>
            <person name="Ackers J."/>
            <person name="Tannich E."/>
            <person name="Leippe M."/>
            <person name="Hofer M."/>
            <person name="Bruchhaus I."/>
            <person name="Willhoeft U."/>
            <person name="Bhattacharya A."/>
            <person name="Chillingworth T."/>
            <person name="Churcher C."/>
            <person name="Hance Z."/>
            <person name="Harris B."/>
            <person name="Harris D."/>
            <person name="Jagels K."/>
            <person name="Moule S."/>
            <person name="Mungall K."/>
            <person name="Ormond D."/>
            <person name="Squares R."/>
            <person name="Whitehead S."/>
            <person name="Quail M.A."/>
            <person name="Rabbinowitsch E."/>
            <person name="Norbertczak H."/>
            <person name="Price C."/>
            <person name="Wang Z."/>
            <person name="Guillen N."/>
            <person name="Gilchrist C."/>
            <person name="Stroup S.E."/>
            <person name="Bhattacharya S."/>
            <person name="Lohia A."/>
            <person name="Foster P.G."/>
            <person name="Sicheritz-Ponten T."/>
            <person name="Weber C."/>
            <person name="Singh U."/>
            <person name="Mukherjee C."/>
            <person name="El-Sayed N.M."/>
            <person name="Petri W.A.Jr."/>
            <person name="Clark C.G."/>
            <person name="Embley T.M."/>
            <person name="Barrell B."/>
            <person name="Fraser C.M."/>
            <person name="Hall N."/>
        </authorList>
    </citation>
    <scope>NUCLEOTIDE SEQUENCE [LARGE SCALE GENOMIC DNA]</scope>
    <source>
        <strain evidence="3">HM-1:IMSS</strain>
    </source>
</reference>
<dbReference type="VEuPathDB" id="AmoebaDB:EHI7A_118300"/>